<dbReference type="SMART" id="SM01234">
    <property type="entry name" value="Haemolytic"/>
    <property type="match status" value="1"/>
</dbReference>
<dbReference type="AlphaFoldDB" id="F4KS85"/>
<proteinExistence type="inferred from homology"/>
<accession>F4KS85</accession>
<sequence length="105" mass="11918">MNGLILSEFGIILHLIGKNMSLSQSWKRAIKYILILPIRFYKVAIWPVLKPHCAYNPSCSAYMVDAIEQWGIRGVWMGLKRIGRCHPWGGFGPDPVPKGRSSQNH</sequence>
<keyword evidence="1" id="KW-0997">Cell inner membrane</keyword>
<keyword evidence="1" id="KW-0472">Membrane</keyword>
<dbReference type="EMBL" id="CP002691">
    <property type="protein sequence ID" value="AEE52330.1"/>
    <property type="molecule type" value="Genomic_DNA"/>
</dbReference>
<evidence type="ECO:0000256" key="1">
    <source>
        <dbReference type="HAMAP-Rule" id="MF_00386"/>
    </source>
</evidence>
<protein>
    <recommendedName>
        <fullName evidence="1">Putative membrane protein insertion efficiency factor</fullName>
    </recommendedName>
</protein>
<comment type="function">
    <text evidence="1">Could be involved in insertion of integral membrane proteins into the membrane.</text>
</comment>
<dbReference type="PANTHER" id="PTHR33383:SF1">
    <property type="entry name" value="MEMBRANE PROTEIN INSERTION EFFICIENCY FACTOR-RELATED"/>
    <property type="match status" value="1"/>
</dbReference>
<evidence type="ECO:0000313" key="3">
    <source>
        <dbReference type="Proteomes" id="UP000008461"/>
    </source>
</evidence>
<keyword evidence="3" id="KW-1185">Reference proteome</keyword>
<evidence type="ECO:0000313" key="2">
    <source>
        <dbReference type="EMBL" id="AEE52330.1"/>
    </source>
</evidence>
<dbReference type="HAMAP" id="MF_00386">
    <property type="entry name" value="UPF0161_YidD"/>
    <property type="match status" value="1"/>
</dbReference>
<gene>
    <name evidence="2" type="ordered locus">Halhy_4490</name>
</gene>
<name>F4KS85_HALH1</name>
<dbReference type="InterPro" id="IPR002696">
    <property type="entry name" value="Membr_insert_effic_factor_YidD"/>
</dbReference>
<dbReference type="PANTHER" id="PTHR33383">
    <property type="entry name" value="MEMBRANE PROTEIN INSERTION EFFICIENCY FACTOR-RELATED"/>
    <property type="match status" value="1"/>
</dbReference>
<reference key="2">
    <citation type="submission" date="2011-04" db="EMBL/GenBank/DDBJ databases">
        <title>Complete sequence of chromosome of Haliscomenobacter hydrossis DSM 1100.</title>
        <authorList>
            <consortium name="US DOE Joint Genome Institute (JGI-PGF)"/>
            <person name="Lucas S."/>
            <person name="Han J."/>
            <person name="Lapidus A."/>
            <person name="Bruce D."/>
            <person name="Goodwin L."/>
            <person name="Pitluck S."/>
            <person name="Peters L."/>
            <person name="Kyrpides N."/>
            <person name="Mavromatis K."/>
            <person name="Ivanova N."/>
            <person name="Ovchinnikova G."/>
            <person name="Pagani I."/>
            <person name="Daligault H."/>
            <person name="Detter J.C."/>
            <person name="Han C."/>
            <person name="Land M."/>
            <person name="Hauser L."/>
            <person name="Markowitz V."/>
            <person name="Cheng J.-F."/>
            <person name="Hugenholtz P."/>
            <person name="Woyke T."/>
            <person name="Wu D."/>
            <person name="Verbarg S."/>
            <person name="Frueling A."/>
            <person name="Brambilla E."/>
            <person name="Klenk H.-P."/>
            <person name="Eisen J.A."/>
        </authorList>
    </citation>
    <scope>NUCLEOTIDE SEQUENCE</scope>
    <source>
        <strain>DSM 1100</strain>
    </source>
</reference>
<dbReference type="NCBIfam" id="TIGR00278">
    <property type="entry name" value="membrane protein insertion efficiency factor YidD"/>
    <property type="match status" value="1"/>
</dbReference>
<dbReference type="GO" id="GO:0005886">
    <property type="term" value="C:plasma membrane"/>
    <property type="evidence" value="ECO:0007669"/>
    <property type="project" value="UniProtKB-SubCell"/>
</dbReference>
<organism evidence="2 3">
    <name type="scientific">Haliscomenobacter hydrossis (strain ATCC 27775 / DSM 1100 / LMG 10767 / O)</name>
    <dbReference type="NCBI Taxonomy" id="760192"/>
    <lineage>
        <taxon>Bacteria</taxon>
        <taxon>Pseudomonadati</taxon>
        <taxon>Bacteroidota</taxon>
        <taxon>Saprospiria</taxon>
        <taxon>Saprospirales</taxon>
        <taxon>Haliscomenobacteraceae</taxon>
        <taxon>Haliscomenobacter</taxon>
    </lineage>
</organism>
<dbReference type="KEGG" id="hhy:Halhy_4490"/>
<dbReference type="Pfam" id="PF01809">
    <property type="entry name" value="YidD"/>
    <property type="match status" value="1"/>
</dbReference>
<dbReference type="eggNOG" id="COG0759">
    <property type="taxonomic scope" value="Bacteria"/>
</dbReference>
<comment type="subcellular location">
    <subcellularLocation>
        <location evidence="1">Cell inner membrane</location>
        <topology evidence="1">Peripheral membrane protein</topology>
        <orientation evidence="1">Cytoplasmic side</orientation>
    </subcellularLocation>
</comment>
<dbReference type="HOGENOM" id="CLU_144811_5_2_10"/>
<keyword evidence="1" id="KW-1003">Cell membrane</keyword>
<dbReference type="Proteomes" id="UP000008461">
    <property type="component" value="Chromosome"/>
</dbReference>
<comment type="similarity">
    <text evidence="1">Belongs to the UPF0161 family.</text>
</comment>
<reference evidence="2 3" key="1">
    <citation type="journal article" date="2011" name="Stand. Genomic Sci.">
        <title>Complete genome sequence of Haliscomenobacter hydrossis type strain (O).</title>
        <authorList>
            <consortium name="US DOE Joint Genome Institute (JGI-PGF)"/>
            <person name="Daligault H."/>
            <person name="Lapidus A."/>
            <person name="Zeytun A."/>
            <person name="Nolan M."/>
            <person name="Lucas S."/>
            <person name="Del Rio T.G."/>
            <person name="Tice H."/>
            <person name="Cheng J.F."/>
            <person name="Tapia R."/>
            <person name="Han C."/>
            <person name="Goodwin L."/>
            <person name="Pitluck S."/>
            <person name="Liolios K."/>
            <person name="Pagani I."/>
            <person name="Ivanova N."/>
            <person name="Huntemann M."/>
            <person name="Mavromatis K."/>
            <person name="Mikhailova N."/>
            <person name="Pati A."/>
            <person name="Chen A."/>
            <person name="Palaniappan K."/>
            <person name="Land M."/>
            <person name="Hauser L."/>
            <person name="Brambilla E.M."/>
            <person name="Rohde M."/>
            <person name="Verbarg S."/>
            <person name="Goker M."/>
            <person name="Bristow J."/>
            <person name="Eisen J.A."/>
            <person name="Markowitz V."/>
            <person name="Hugenholtz P."/>
            <person name="Kyrpides N.C."/>
            <person name="Klenk H.P."/>
            <person name="Woyke T."/>
        </authorList>
    </citation>
    <scope>NUCLEOTIDE SEQUENCE [LARGE SCALE GENOMIC DNA]</scope>
    <source>
        <strain evidence="3">ATCC 27775 / DSM 1100 / LMG 10767 / O</strain>
    </source>
</reference>
<dbReference type="STRING" id="760192.Halhy_4490"/>